<dbReference type="Pfam" id="PF13358">
    <property type="entry name" value="DDE_3"/>
    <property type="match status" value="1"/>
</dbReference>
<evidence type="ECO:0000259" key="1">
    <source>
        <dbReference type="Pfam" id="PF13358"/>
    </source>
</evidence>
<evidence type="ECO:0000313" key="2">
    <source>
        <dbReference type="Proteomes" id="UP000515163"/>
    </source>
</evidence>
<dbReference type="GO" id="GO:0003676">
    <property type="term" value="F:nucleic acid binding"/>
    <property type="evidence" value="ECO:0007669"/>
    <property type="project" value="InterPro"/>
</dbReference>
<proteinExistence type="predicted"/>
<evidence type="ECO:0000313" key="3">
    <source>
        <dbReference type="RefSeq" id="XP_031561967.1"/>
    </source>
</evidence>
<dbReference type="InterPro" id="IPR038717">
    <property type="entry name" value="Tc1-like_DDE_dom"/>
</dbReference>
<feature type="domain" description="Tc1-like transposase DDE" evidence="1">
    <location>
        <begin position="8"/>
        <end position="133"/>
    </location>
</feature>
<dbReference type="Gene3D" id="3.30.420.10">
    <property type="entry name" value="Ribonuclease H-like superfamily/Ribonuclease H"/>
    <property type="match status" value="1"/>
</dbReference>
<dbReference type="GeneID" id="116297806"/>
<keyword evidence="2" id="KW-1185">Reference proteome</keyword>
<dbReference type="PANTHER" id="PTHR46564:SF1">
    <property type="entry name" value="TRANSPOSASE"/>
    <property type="match status" value="1"/>
</dbReference>
<dbReference type="InterPro" id="IPR036397">
    <property type="entry name" value="RNaseH_sf"/>
</dbReference>
<dbReference type="RefSeq" id="XP_031561967.1">
    <property type="nucleotide sequence ID" value="XM_031706107.1"/>
</dbReference>
<accession>A0A6P8I9W4</accession>
<protein>
    <submittedName>
        <fullName evidence="3">Uncharacterized protein LOC116297806</fullName>
    </submittedName>
</protein>
<dbReference type="OrthoDB" id="6021308at2759"/>
<dbReference type="PANTHER" id="PTHR46564">
    <property type="entry name" value="TRANSPOSASE"/>
    <property type="match status" value="1"/>
</dbReference>
<sequence>MKLEIDRRLVRNYGYNFKGKRAEITRTAVRGERHTSIAAIGMSGLRCPQTVKGSVNGHDYAFFIQRHLLPVINPFNGINSHSVVIMDNAAIHHVDQVRELIEGAGALLLFLSPYSPDLNPIEEAFSKVKYFIRMNDIVMESADDPEPLITEAFYRLSSFDCHGLFRHCEYAR</sequence>
<gene>
    <name evidence="3" type="primary">LOC116297806</name>
</gene>
<dbReference type="InParanoid" id="A0A6P8I9W4"/>
<dbReference type="Proteomes" id="UP000515163">
    <property type="component" value="Unplaced"/>
</dbReference>
<dbReference type="AlphaFoldDB" id="A0A6P8I9W4"/>
<dbReference type="KEGG" id="aten:116297806"/>
<organism evidence="2 3">
    <name type="scientific">Actinia tenebrosa</name>
    <name type="common">Australian red waratah sea anemone</name>
    <dbReference type="NCBI Taxonomy" id="6105"/>
    <lineage>
        <taxon>Eukaryota</taxon>
        <taxon>Metazoa</taxon>
        <taxon>Cnidaria</taxon>
        <taxon>Anthozoa</taxon>
        <taxon>Hexacorallia</taxon>
        <taxon>Actiniaria</taxon>
        <taxon>Actiniidae</taxon>
        <taxon>Actinia</taxon>
    </lineage>
</organism>
<name>A0A6P8I9W4_ACTTE</name>
<reference evidence="3" key="1">
    <citation type="submission" date="2025-08" db="UniProtKB">
        <authorList>
            <consortium name="RefSeq"/>
        </authorList>
    </citation>
    <scope>IDENTIFICATION</scope>
    <source>
        <tissue evidence="3">Tentacle</tissue>
    </source>
</reference>